<evidence type="ECO:0000313" key="3">
    <source>
        <dbReference type="Proteomes" id="UP000276417"/>
    </source>
</evidence>
<dbReference type="GO" id="GO:0016491">
    <property type="term" value="F:oxidoreductase activity"/>
    <property type="evidence" value="ECO:0007669"/>
    <property type="project" value="InterPro"/>
</dbReference>
<dbReference type="InterPro" id="IPR036249">
    <property type="entry name" value="Thioredoxin-like_sf"/>
</dbReference>
<dbReference type="AlphaFoldDB" id="A0A3G8YB91"/>
<evidence type="ECO:0000259" key="1">
    <source>
        <dbReference type="Pfam" id="PF01323"/>
    </source>
</evidence>
<dbReference type="PANTHER" id="PTHR13887:SF41">
    <property type="entry name" value="THIOREDOXIN SUPERFAMILY PROTEIN"/>
    <property type="match status" value="1"/>
</dbReference>
<dbReference type="SUPFAM" id="SSF52833">
    <property type="entry name" value="Thioredoxin-like"/>
    <property type="match status" value="1"/>
</dbReference>
<dbReference type="PANTHER" id="PTHR13887">
    <property type="entry name" value="GLUTATHIONE S-TRANSFERASE KAPPA"/>
    <property type="match status" value="1"/>
</dbReference>
<evidence type="ECO:0000313" key="2">
    <source>
        <dbReference type="EMBL" id="AZI41467.1"/>
    </source>
</evidence>
<dbReference type="Proteomes" id="UP000276417">
    <property type="component" value="Chromosome 1"/>
</dbReference>
<feature type="domain" description="DSBA-like thioredoxin" evidence="1">
    <location>
        <begin position="14"/>
        <end position="220"/>
    </location>
</feature>
<dbReference type="CDD" id="cd03024">
    <property type="entry name" value="DsbA_FrnE"/>
    <property type="match status" value="1"/>
</dbReference>
<accession>A0A3G8YB91</accession>
<dbReference type="KEGG" id="dph:EHF33_00765"/>
<name>A0A3G8YB91_9DEIO</name>
<dbReference type="InterPro" id="IPR001853">
    <property type="entry name" value="DSBA-like_thioredoxin_dom"/>
</dbReference>
<sequence length="250" mass="27166">MTQLLSPPAAQRLQVDIWSDIACPWCYIGKRRFEQALEQFEGKDNVEIVWHSFELDPSAPQSKPSGPNAMRDGLASKYGRSAAEAQGMLDSMTQTAAEVGLEYHFDQAQPANTFLSHQLIHFAAEHGLQDAMKERLLLAYFSEGQHLGQLDTLVKLGAEVGLNADEVRTVLEQQTYAEAVRSDEAQAQAYGISGVPFFVLGNKYGVSGAQAPGTILSALKQVWNEQAPLQLIGAADAEGCEDGSCAVPQR</sequence>
<keyword evidence="3" id="KW-1185">Reference proteome</keyword>
<dbReference type="OrthoDB" id="9799122at2"/>
<dbReference type="EMBL" id="CP034183">
    <property type="protein sequence ID" value="AZI41467.1"/>
    <property type="molecule type" value="Genomic_DNA"/>
</dbReference>
<dbReference type="Pfam" id="PF01323">
    <property type="entry name" value="DSBA"/>
    <property type="match status" value="1"/>
</dbReference>
<organism evidence="2 3">
    <name type="scientific">Deinococcus psychrotolerans</name>
    <dbReference type="NCBI Taxonomy" id="2489213"/>
    <lineage>
        <taxon>Bacteria</taxon>
        <taxon>Thermotogati</taxon>
        <taxon>Deinococcota</taxon>
        <taxon>Deinococci</taxon>
        <taxon>Deinococcales</taxon>
        <taxon>Deinococcaceae</taxon>
        <taxon>Deinococcus</taxon>
    </lineage>
</organism>
<proteinExistence type="predicted"/>
<gene>
    <name evidence="2" type="ORF">EHF33_00765</name>
</gene>
<dbReference type="Gene3D" id="3.40.30.10">
    <property type="entry name" value="Glutaredoxin"/>
    <property type="match status" value="1"/>
</dbReference>
<dbReference type="RefSeq" id="WP_124867181.1">
    <property type="nucleotide sequence ID" value="NZ_CP034183.1"/>
</dbReference>
<reference evidence="2 3" key="1">
    <citation type="submission" date="2018-11" db="EMBL/GenBank/DDBJ databases">
        <title>Deinococcus shelandsis sp. nov., isolated from South Shetland Islands soil of Antarctica.</title>
        <authorList>
            <person name="Tian J."/>
        </authorList>
    </citation>
    <scope>NUCLEOTIDE SEQUENCE [LARGE SCALE GENOMIC DNA]</scope>
    <source>
        <strain evidence="2 3">S14-83T</strain>
    </source>
</reference>
<protein>
    <submittedName>
        <fullName evidence="2">DsbA family oxidoreductase</fullName>
    </submittedName>
</protein>